<dbReference type="InterPro" id="IPR007892">
    <property type="entry name" value="CHASE4"/>
</dbReference>
<dbReference type="SUPFAM" id="SSF141868">
    <property type="entry name" value="EAL domain-like"/>
    <property type="match status" value="1"/>
</dbReference>
<accession>A0A918FIV5</accession>
<dbReference type="CDD" id="cd01949">
    <property type="entry name" value="GGDEF"/>
    <property type="match status" value="1"/>
</dbReference>
<dbReference type="EMBL" id="BMQL01000122">
    <property type="protein sequence ID" value="GGR41453.1"/>
    <property type="molecule type" value="Genomic_DNA"/>
</dbReference>
<dbReference type="SMART" id="SM00304">
    <property type="entry name" value="HAMP"/>
    <property type="match status" value="1"/>
</dbReference>
<feature type="domain" description="HAMP" evidence="3">
    <location>
        <begin position="299"/>
        <end position="352"/>
    </location>
</feature>
<dbReference type="CDD" id="cd01948">
    <property type="entry name" value="EAL"/>
    <property type="match status" value="1"/>
</dbReference>
<evidence type="ECO:0000256" key="1">
    <source>
        <dbReference type="SAM" id="Phobius"/>
    </source>
</evidence>
<dbReference type="InterPro" id="IPR029787">
    <property type="entry name" value="Nucleotide_cyclase"/>
</dbReference>
<dbReference type="InterPro" id="IPR000160">
    <property type="entry name" value="GGDEF_dom"/>
</dbReference>
<dbReference type="PROSITE" id="PS50885">
    <property type="entry name" value="HAMP"/>
    <property type="match status" value="1"/>
</dbReference>
<dbReference type="RefSeq" id="WP_189093894.1">
    <property type="nucleotide sequence ID" value="NZ_BMQL01000122.1"/>
</dbReference>
<keyword evidence="6" id="KW-1185">Reference proteome</keyword>
<dbReference type="SMART" id="SM00267">
    <property type="entry name" value="GGDEF"/>
    <property type="match status" value="1"/>
</dbReference>
<dbReference type="GO" id="GO:0007165">
    <property type="term" value="P:signal transduction"/>
    <property type="evidence" value="ECO:0007669"/>
    <property type="project" value="InterPro"/>
</dbReference>
<dbReference type="PANTHER" id="PTHR44757:SF2">
    <property type="entry name" value="BIOFILM ARCHITECTURE MAINTENANCE PROTEIN MBAA"/>
    <property type="match status" value="1"/>
</dbReference>
<dbReference type="AlphaFoldDB" id="A0A918FIV5"/>
<keyword evidence="1" id="KW-1133">Transmembrane helix</keyword>
<dbReference type="InterPro" id="IPR043128">
    <property type="entry name" value="Rev_trsase/Diguanyl_cyclase"/>
</dbReference>
<dbReference type="Gene3D" id="3.20.20.450">
    <property type="entry name" value="EAL domain"/>
    <property type="match status" value="1"/>
</dbReference>
<protein>
    <recommendedName>
        <fullName evidence="7">Diguanylate cyclase</fullName>
    </recommendedName>
</protein>
<feature type="transmembrane region" description="Helical" evidence="1">
    <location>
        <begin position="12"/>
        <end position="34"/>
    </location>
</feature>
<dbReference type="InterPro" id="IPR052155">
    <property type="entry name" value="Biofilm_reg_signaling"/>
</dbReference>
<evidence type="ECO:0000259" key="3">
    <source>
        <dbReference type="PROSITE" id="PS50885"/>
    </source>
</evidence>
<dbReference type="Pfam" id="PF00563">
    <property type="entry name" value="EAL"/>
    <property type="match status" value="1"/>
</dbReference>
<evidence type="ECO:0000259" key="2">
    <source>
        <dbReference type="PROSITE" id="PS50883"/>
    </source>
</evidence>
<dbReference type="Proteomes" id="UP000603865">
    <property type="component" value="Unassembled WGS sequence"/>
</dbReference>
<evidence type="ECO:0000259" key="4">
    <source>
        <dbReference type="PROSITE" id="PS50887"/>
    </source>
</evidence>
<dbReference type="SUPFAM" id="SSF55073">
    <property type="entry name" value="Nucleotide cyclase"/>
    <property type="match status" value="1"/>
</dbReference>
<feature type="domain" description="GGDEF" evidence="4">
    <location>
        <begin position="384"/>
        <end position="519"/>
    </location>
</feature>
<dbReference type="InterPro" id="IPR003660">
    <property type="entry name" value="HAMP_dom"/>
</dbReference>
<comment type="caution">
    <text evidence="5">The sequence shown here is derived from an EMBL/GenBank/DDBJ whole genome shotgun (WGS) entry which is preliminary data.</text>
</comment>
<evidence type="ECO:0000313" key="6">
    <source>
        <dbReference type="Proteomes" id="UP000603865"/>
    </source>
</evidence>
<feature type="transmembrane region" description="Helical" evidence="1">
    <location>
        <begin position="275"/>
        <end position="297"/>
    </location>
</feature>
<reference evidence="5" key="2">
    <citation type="submission" date="2020-09" db="EMBL/GenBank/DDBJ databases">
        <authorList>
            <person name="Sun Q."/>
            <person name="Ohkuma M."/>
        </authorList>
    </citation>
    <scope>NUCLEOTIDE SEQUENCE</scope>
    <source>
        <strain evidence="5">JCM 31311</strain>
    </source>
</reference>
<dbReference type="Pfam" id="PF05228">
    <property type="entry name" value="CHASE4"/>
    <property type="match status" value="1"/>
</dbReference>
<proteinExistence type="predicted"/>
<dbReference type="Gene3D" id="3.30.70.270">
    <property type="match status" value="1"/>
</dbReference>
<dbReference type="NCBIfam" id="TIGR00254">
    <property type="entry name" value="GGDEF"/>
    <property type="match status" value="1"/>
</dbReference>
<name>A0A918FIV5_9DEIO</name>
<dbReference type="PROSITE" id="PS50883">
    <property type="entry name" value="EAL"/>
    <property type="match status" value="1"/>
</dbReference>
<dbReference type="Pfam" id="PF00672">
    <property type="entry name" value="HAMP"/>
    <property type="match status" value="1"/>
</dbReference>
<dbReference type="PROSITE" id="PS50887">
    <property type="entry name" value="GGDEF"/>
    <property type="match status" value="1"/>
</dbReference>
<evidence type="ECO:0000313" key="5">
    <source>
        <dbReference type="EMBL" id="GGR41453.1"/>
    </source>
</evidence>
<sequence>MTSALNIRVPLRVQVFGALASTGLLLLITLGVFLPRLVVTRFDDQELAQMHADTLRVAAALHTELDSLTTFALNWSNWDDTYHYVQHPNRAYETSNLVPDSFKSARLNLMLFLGSHQQLVHVSAYDPAQQKLVPGDALAHEVLGLKHSDLLPSSEQGSRQGIVMLSSGPWLLAARPILTGRGHGPSTGTLIIGRQLTPALLGDLKRDAALSLTMTRVPNSLAARIVQSPGGVLTGVVSDTQVAGRTLVRDLGDAPTLLLSVGAGRQEHANGVLTAHMILLSVLTVVLTFTGLCMLLLKTLLLDRLGRYRQQVQAIRTQNQLSTRFLVSGRDELSDLGHALNGLLDQTEWSQRQLHQQATYDDLTGLPNRTEFKRVLADMMRSDHPFAVMLLDLDNFKSINDTLGHDVGDEILRGTAARLATAVPEGGLLARLGGDEFAVLLPSGTVDTTVLAQAEQLISVLSQPIHTSAIDLQIRASAGVSHWPDDASDTVTLLKHADLAMYWAKTAQSGLEQYHRAFSEQATYRGNLERSLQSMLARQELWVAYQPVMDLVTRQPVSCEALLRWEHPEYGSVSPDTFIPIAEERGLVQEIGLWVLRAACTDAAGWNRAGRALKVAVNVSAVQLRGAHFAEQVTDILNETGLPPALLELEVTETAVMANMAEATRQLLHLRSIGVSIALDDFGTGYASLELVRELPLNKLKLDRSFMTSAETESRSRLIMSIVIDLANALDLEVVAEGVETGEQHTMLLAWHCPFAQGYFYSRPLSHGAFLDFLNRQ</sequence>
<reference evidence="5" key="1">
    <citation type="journal article" date="2014" name="Int. J. Syst. Evol. Microbiol.">
        <title>Complete genome sequence of Corynebacterium casei LMG S-19264T (=DSM 44701T), isolated from a smear-ripened cheese.</title>
        <authorList>
            <consortium name="US DOE Joint Genome Institute (JGI-PGF)"/>
            <person name="Walter F."/>
            <person name="Albersmeier A."/>
            <person name="Kalinowski J."/>
            <person name="Ruckert C."/>
        </authorList>
    </citation>
    <scope>NUCLEOTIDE SEQUENCE</scope>
    <source>
        <strain evidence="5">JCM 31311</strain>
    </source>
</reference>
<dbReference type="PANTHER" id="PTHR44757">
    <property type="entry name" value="DIGUANYLATE CYCLASE DGCP"/>
    <property type="match status" value="1"/>
</dbReference>
<keyword evidence="1" id="KW-0472">Membrane</keyword>
<dbReference type="GO" id="GO:0016020">
    <property type="term" value="C:membrane"/>
    <property type="evidence" value="ECO:0007669"/>
    <property type="project" value="InterPro"/>
</dbReference>
<evidence type="ECO:0008006" key="7">
    <source>
        <dbReference type="Google" id="ProtNLM"/>
    </source>
</evidence>
<dbReference type="Pfam" id="PF00990">
    <property type="entry name" value="GGDEF"/>
    <property type="match status" value="1"/>
</dbReference>
<feature type="domain" description="EAL" evidence="2">
    <location>
        <begin position="525"/>
        <end position="777"/>
    </location>
</feature>
<dbReference type="InterPro" id="IPR001633">
    <property type="entry name" value="EAL_dom"/>
</dbReference>
<organism evidence="5 6">
    <name type="scientific">Deinococcus ruber</name>
    <dbReference type="NCBI Taxonomy" id="1848197"/>
    <lineage>
        <taxon>Bacteria</taxon>
        <taxon>Thermotogati</taxon>
        <taxon>Deinococcota</taxon>
        <taxon>Deinococci</taxon>
        <taxon>Deinococcales</taxon>
        <taxon>Deinococcaceae</taxon>
        <taxon>Deinococcus</taxon>
    </lineage>
</organism>
<gene>
    <name evidence="5" type="ORF">GCM10008957_56720</name>
</gene>
<keyword evidence="1" id="KW-0812">Transmembrane</keyword>
<dbReference type="SMART" id="SM00052">
    <property type="entry name" value="EAL"/>
    <property type="match status" value="1"/>
</dbReference>
<dbReference type="InterPro" id="IPR035919">
    <property type="entry name" value="EAL_sf"/>
</dbReference>